<accession>A0ABP7Q5A4</accession>
<dbReference type="Pfam" id="PF14602">
    <property type="entry name" value="Hexapep_2"/>
    <property type="match status" value="1"/>
</dbReference>
<proteinExistence type="predicted"/>
<dbReference type="InterPro" id="IPR011004">
    <property type="entry name" value="Trimer_LpxA-like_sf"/>
</dbReference>
<evidence type="ECO:0000313" key="1">
    <source>
        <dbReference type="EMBL" id="GAA3975329.1"/>
    </source>
</evidence>
<organism evidence="1 2">
    <name type="scientific">Mucilaginibacter dorajii</name>
    <dbReference type="NCBI Taxonomy" id="692994"/>
    <lineage>
        <taxon>Bacteria</taxon>
        <taxon>Pseudomonadati</taxon>
        <taxon>Bacteroidota</taxon>
        <taxon>Sphingobacteriia</taxon>
        <taxon>Sphingobacteriales</taxon>
        <taxon>Sphingobacteriaceae</taxon>
        <taxon>Mucilaginibacter</taxon>
    </lineage>
</organism>
<evidence type="ECO:0000313" key="2">
    <source>
        <dbReference type="Proteomes" id="UP001500742"/>
    </source>
</evidence>
<dbReference type="PANTHER" id="PTHR23416">
    <property type="entry name" value="SIALIC ACID SYNTHASE-RELATED"/>
    <property type="match status" value="1"/>
</dbReference>
<keyword evidence="2" id="KW-1185">Reference proteome</keyword>
<dbReference type="CDD" id="cd04647">
    <property type="entry name" value="LbH_MAT_like"/>
    <property type="match status" value="1"/>
</dbReference>
<sequence>MNSKPGNIQIGAGAELSRGVILKAYGGNINIGKNVFLGEYVTIYGHGGVEIGENTLIAMHTCIVSSNHTIPSQGTLIRSQPDILLPVKIGSDVWIGAGAKILGDVTIGNGCVIGAGSVVTKSLPPYSIAVGAPARITGHRHE</sequence>
<dbReference type="InterPro" id="IPR051159">
    <property type="entry name" value="Hexapeptide_acetyltransf"/>
</dbReference>
<gene>
    <name evidence="1" type="ORF">GCM10022210_27220</name>
</gene>
<comment type="caution">
    <text evidence="1">The sequence shown here is derived from an EMBL/GenBank/DDBJ whole genome shotgun (WGS) entry which is preliminary data.</text>
</comment>
<name>A0ABP7Q5A4_9SPHI</name>
<dbReference type="InterPro" id="IPR001451">
    <property type="entry name" value="Hexapep"/>
</dbReference>
<dbReference type="Pfam" id="PF00132">
    <property type="entry name" value="Hexapep"/>
    <property type="match status" value="1"/>
</dbReference>
<reference evidence="2" key="1">
    <citation type="journal article" date="2019" name="Int. J. Syst. Evol. Microbiol.">
        <title>The Global Catalogue of Microorganisms (GCM) 10K type strain sequencing project: providing services to taxonomists for standard genome sequencing and annotation.</title>
        <authorList>
            <consortium name="The Broad Institute Genomics Platform"/>
            <consortium name="The Broad Institute Genome Sequencing Center for Infectious Disease"/>
            <person name="Wu L."/>
            <person name="Ma J."/>
        </authorList>
    </citation>
    <scope>NUCLEOTIDE SEQUENCE [LARGE SCALE GENOMIC DNA]</scope>
    <source>
        <strain evidence="2">JCM 16601</strain>
    </source>
</reference>
<dbReference type="EMBL" id="BAAAZC010000019">
    <property type="protein sequence ID" value="GAA3975329.1"/>
    <property type="molecule type" value="Genomic_DNA"/>
</dbReference>
<dbReference type="Gene3D" id="2.160.10.10">
    <property type="entry name" value="Hexapeptide repeat proteins"/>
    <property type="match status" value="1"/>
</dbReference>
<dbReference type="Proteomes" id="UP001500742">
    <property type="component" value="Unassembled WGS sequence"/>
</dbReference>
<protein>
    <submittedName>
        <fullName evidence="1">DapH/DapD/GlmU-related protein</fullName>
    </submittedName>
</protein>
<dbReference type="SUPFAM" id="SSF51161">
    <property type="entry name" value="Trimeric LpxA-like enzymes"/>
    <property type="match status" value="1"/>
</dbReference>
<dbReference type="PANTHER" id="PTHR23416:SF78">
    <property type="entry name" value="LIPOPOLYSACCHARIDE BIOSYNTHESIS O-ACETYL TRANSFERASE WBBJ-RELATED"/>
    <property type="match status" value="1"/>
</dbReference>